<sequence>MTLKAIPDEHLSTMAASNILIYLLRHDLRIADNPILHHLVTASDHGFTHVLPVYVFPAHQIEISGLLREGSKSPYPEARSEIGKFWRCGPHRTKFIAQSVWNVKESLEGVGSGLALRAGRFGDVVGDLLQGFADKRQKVGAVWMVEEEAIEEKKDEKAVAKACEKHGVEFKTWLDEKYFIDDRDLGFKTPSDLADVFTAFRKTQEPLREKPRPTLARPAKGSLPPFPEHSAIPPQQAPFQIPSTYDALESGLLTPLKCPFDQEPKFPEKATSVHPFSGGEDVGIERLDHLVKSGAMSSYKDTRNGLLGVDFSTKLSAYLSLGCLTGRQIHEALVKFEDGQDAKFKDTPGYGKGENDGTKAVRFELLWRDYMRLCTKKFRGQLFRVTGFKADKTPKWKSADPKHVVSDDNLGASPDEIQKTLNRFLEGNTGMGLIDASQRELYHTGYTSNRARQNVASFLTKHLGIDWRYGAEWYEYLLVDYDVSSNWSNWQYVAGVGNDPRGDNRIFNPVKQAFDYDKDGEYVKAWVVETRKVGKLENVFQLWTTPADELERLGLNKNVMVTDPIKKIDFSLEGKPKTGRRQYNNRRRGRGNSHQSNGSNGGPSRGPPPGSGSSNGGYGHSNGASDQGSTSHSSSRSPPNGPQGYRTNRGNGGFRGDSRGGYRGGRGGRGGGDGSSGGSGGGYRGGRGSFGGGRGGGFNTYHIANMYPLANNQPRPQWTTAASLQQS</sequence>
<dbReference type="AlphaFoldDB" id="A0A9Q8WH60"/>
<dbReference type="Gene3D" id="3.40.50.620">
    <property type="entry name" value="HUPs"/>
    <property type="match status" value="1"/>
</dbReference>
<feature type="compositionally biased region" description="Gly residues" evidence="7">
    <location>
        <begin position="650"/>
        <end position="698"/>
    </location>
</feature>
<proteinExistence type="inferred from homology"/>
<dbReference type="Proteomes" id="UP000830671">
    <property type="component" value="Chromosome 4"/>
</dbReference>
<dbReference type="GO" id="GO:0003904">
    <property type="term" value="F:deoxyribodipyrimidine photo-lyase activity"/>
    <property type="evidence" value="ECO:0007669"/>
    <property type="project" value="TreeGrafter"/>
</dbReference>
<dbReference type="GO" id="GO:0071949">
    <property type="term" value="F:FAD binding"/>
    <property type="evidence" value="ECO:0007669"/>
    <property type="project" value="TreeGrafter"/>
</dbReference>
<dbReference type="InterPro" id="IPR005101">
    <property type="entry name" value="Cryptochr/Photolyase_FAD-bd"/>
</dbReference>
<keyword evidence="4 6" id="KW-0157">Chromophore</keyword>
<dbReference type="InterPro" id="IPR014729">
    <property type="entry name" value="Rossmann-like_a/b/a_fold"/>
</dbReference>
<dbReference type="PANTHER" id="PTHR11455:SF22">
    <property type="entry name" value="CRYPTOCHROME DASH"/>
    <property type="match status" value="1"/>
</dbReference>
<accession>A0A9Q8WH60</accession>
<evidence type="ECO:0000256" key="5">
    <source>
        <dbReference type="PIRSR" id="PIRSR602081-1"/>
    </source>
</evidence>
<dbReference type="SUPFAM" id="SSF52425">
    <property type="entry name" value="Cryptochrome/photolyase, N-terminal domain"/>
    <property type="match status" value="1"/>
</dbReference>
<evidence type="ECO:0000313" key="10">
    <source>
        <dbReference type="Proteomes" id="UP000830671"/>
    </source>
</evidence>
<feature type="binding site" evidence="5">
    <location>
        <begin position="312"/>
        <end position="316"/>
    </location>
    <ligand>
        <name>FAD</name>
        <dbReference type="ChEBI" id="CHEBI:57692"/>
    </ligand>
</feature>
<reference evidence="9" key="1">
    <citation type="journal article" date="2021" name="Mol. Plant Microbe Interact.">
        <title>Complete Genome Sequence of the Plant-Pathogenic Fungus Colletotrichum lupini.</title>
        <authorList>
            <person name="Baroncelli R."/>
            <person name="Pensec F."/>
            <person name="Da Lio D."/>
            <person name="Boufleur T."/>
            <person name="Vicente I."/>
            <person name="Sarrocco S."/>
            <person name="Picot A."/>
            <person name="Baraldi E."/>
            <person name="Sukno S."/>
            <person name="Thon M."/>
            <person name="Le Floch G."/>
        </authorList>
    </citation>
    <scope>NUCLEOTIDE SEQUENCE</scope>
    <source>
        <strain evidence="9">IMI 504893</strain>
    </source>
</reference>
<dbReference type="Gene3D" id="1.10.579.10">
    <property type="entry name" value="DNA Cyclobutane Dipyrimidine Photolyase, subunit A, domain 3"/>
    <property type="match status" value="1"/>
</dbReference>
<keyword evidence="10" id="KW-1185">Reference proteome</keyword>
<dbReference type="GO" id="GO:0003684">
    <property type="term" value="F:damaged DNA binding"/>
    <property type="evidence" value="ECO:0007669"/>
    <property type="project" value="TreeGrafter"/>
</dbReference>
<evidence type="ECO:0000256" key="4">
    <source>
        <dbReference type="ARBA" id="ARBA00022991"/>
    </source>
</evidence>
<dbReference type="InterPro" id="IPR006050">
    <property type="entry name" value="DNA_photolyase_N"/>
</dbReference>
<evidence type="ECO:0000256" key="1">
    <source>
        <dbReference type="ARBA" id="ARBA00005862"/>
    </source>
</evidence>
<evidence type="ECO:0000313" key="9">
    <source>
        <dbReference type="EMBL" id="UQC83259.1"/>
    </source>
</evidence>
<keyword evidence="3 5" id="KW-0274">FAD</keyword>
<dbReference type="Pfam" id="PF03441">
    <property type="entry name" value="FAD_binding_7"/>
    <property type="match status" value="1"/>
</dbReference>
<dbReference type="InterPro" id="IPR036155">
    <property type="entry name" value="Crypto/Photolyase_N_sf"/>
</dbReference>
<dbReference type="PANTHER" id="PTHR11455">
    <property type="entry name" value="CRYPTOCHROME"/>
    <property type="match status" value="1"/>
</dbReference>
<evidence type="ECO:0000256" key="3">
    <source>
        <dbReference type="ARBA" id="ARBA00022827"/>
    </source>
</evidence>
<dbReference type="InterPro" id="IPR036134">
    <property type="entry name" value="Crypto/Photolyase_FAD-like_sf"/>
</dbReference>
<dbReference type="InterPro" id="IPR014133">
    <property type="entry name" value="Cry_DASH"/>
</dbReference>
<dbReference type="Pfam" id="PF00875">
    <property type="entry name" value="DNA_photolyase"/>
    <property type="match status" value="1"/>
</dbReference>
<comment type="function">
    <text evidence="6">May have a photoreceptor function.</text>
</comment>
<dbReference type="RefSeq" id="XP_049144878.1">
    <property type="nucleotide sequence ID" value="XM_049287735.1"/>
</dbReference>
<dbReference type="PROSITE" id="PS51645">
    <property type="entry name" value="PHR_CRY_ALPHA_BETA"/>
    <property type="match status" value="1"/>
</dbReference>
<gene>
    <name evidence="9" type="ORF">CLUP02_08753</name>
</gene>
<evidence type="ECO:0000256" key="6">
    <source>
        <dbReference type="RuleBase" id="RU367151"/>
    </source>
</evidence>
<dbReference type="EMBL" id="CP019476">
    <property type="protein sequence ID" value="UQC83259.1"/>
    <property type="molecule type" value="Genomic_DNA"/>
</dbReference>
<dbReference type="SUPFAM" id="SSF48173">
    <property type="entry name" value="Cryptochrome/photolyase FAD-binding domain"/>
    <property type="match status" value="1"/>
</dbReference>
<dbReference type="InterPro" id="IPR002081">
    <property type="entry name" value="Cryptochrome/DNA_photolyase_1"/>
</dbReference>
<comment type="similarity">
    <text evidence="1 6">Belongs to the DNA photolyase class-1 family.</text>
</comment>
<feature type="binding site" evidence="5">
    <location>
        <position position="299"/>
    </location>
    <ligand>
        <name>FAD</name>
        <dbReference type="ChEBI" id="CHEBI:57692"/>
    </ligand>
</feature>
<evidence type="ECO:0000256" key="7">
    <source>
        <dbReference type="SAM" id="MobiDB-lite"/>
    </source>
</evidence>
<organism evidence="9 10">
    <name type="scientific">Colletotrichum lupini</name>
    <dbReference type="NCBI Taxonomy" id="145971"/>
    <lineage>
        <taxon>Eukaryota</taxon>
        <taxon>Fungi</taxon>
        <taxon>Dikarya</taxon>
        <taxon>Ascomycota</taxon>
        <taxon>Pezizomycotina</taxon>
        <taxon>Sordariomycetes</taxon>
        <taxon>Hypocreomycetidae</taxon>
        <taxon>Glomerellales</taxon>
        <taxon>Glomerellaceae</taxon>
        <taxon>Colletotrichum</taxon>
        <taxon>Colletotrichum acutatum species complex</taxon>
    </lineage>
</organism>
<dbReference type="KEGG" id="clup:CLUP02_08753"/>
<feature type="binding site" evidence="5">
    <location>
        <begin position="480"/>
        <end position="482"/>
    </location>
    <ligand>
        <name>FAD</name>
        <dbReference type="ChEBI" id="CHEBI:57692"/>
    </ligand>
</feature>
<dbReference type="Gene3D" id="1.25.40.80">
    <property type="match status" value="1"/>
</dbReference>
<dbReference type="NCBIfam" id="TIGR02765">
    <property type="entry name" value="crypto_DASH"/>
    <property type="match status" value="1"/>
</dbReference>
<feature type="domain" description="Photolyase/cryptochrome alpha/beta" evidence="8">
    <location>
        <begin position="18"/>
        <end position="178"/>
    </location>
</feature>
<dbReference type="GeneID" id="73342745"/>
<feature type="region of interest" description="Disordered" evidence="7">
    <location>
        <begin position="571"/>
        <end position="701"/>
    </location>
</feature>
<evidence type="ECO:0000259" key="8">
    <source>
        <dbReference type="PROSITE" id="PS51645"/>
    </source>
</evidence>
<evidence type="ECO:0000256" key="2">
    <source>
        <dbReference type="ARBA" id="ARBA00022630"/>
    </source>
</evidence>
<dbReference type="GO" id="GO:0000719">
    <property type="term" value="P:photoreactive repair"/>
    <property type="evidence" value="ECO:0007669"/>
    <property type="project" value="TreeGrafter"/>
</dbReference>
<comment type="cofactor">
    <cofactor evidence="6">
        <name>(6R)-5,10-methylene-5,6,7,8-tetrahydrofolate</name>
        <dbReference type="ChEBI" id="CHEBI:15636"/>
    </cofactor>
    <text evidence="6">Binds 1 5,10-methenyltetrahydrofolate (MTHF) per subunit.</text>
</comment>
<feature type="compositionally biased region" description="Low complexity" evidence="7">
    <location>
        <begin position="621"/>
        <end position="637"/>
    </location>
</feature>
<dbReference type="PRINTS" id="PR00147">
    <property type="entry name" value="DNAPHOTLYASE"/>
</dbReference>
<name>A0A9Q8WH60_9PEZI</name>
<protein>
    <recommendedName>
        <fullName evidence="6">Cryptochrome DASH</fullName>
    </recommendedName>
</protein>
<comment type="cofactor">
    <cofactor evidence="5 6">
        <name>FAD</name>
        <dbReference type="ChEBI" id="CHEBI:57692"/>
    </cofactor>
    <text evidence="5 6">Binds 1 FAD per subunit.</text>
</comment>
<keyword evidence="2 5" id="KW-0285">Flavoprotein</keyword>
<feature type="compositionally biased region" description="Basic residues" evidence="7">
    <location>
        <begin position="577"/>
        <end position="591"/>
    </location>
</feature>